<protein>
    <submittedName>
        <fullName evidence="2">Uncharacterized protein</fullName>
    </submittedName>
</protein>
<sequence length="1716" mass="191670">MEDRLEDLTRAAAAQFGAGLRYASDFGTSWVYQQLDMQRGNRVSKTVSRLYMSTWNALDRMYPERVVDWPHLPEPRPMLHEETHFHALGRTKPLTQDVILSAYSPQAVRMAAQGNEDEFFAAIFANPPLQMDLTWTRKERKRGLKGPTEEWPLQAQHLAKEEQPLSQIFQRPSTAEVTEVEAAGVGEVYRFDYTEQAVRHQIHPRRLHNRISGLCWNAGAECDLMDLQRLESLEYSVVAVAESGLAVAMPEDFLARSGQLVQAVTEDLPSGQWALRGIFGKFDLRVPEGWPLQHLVVGSAHLNNMVAREKRGRTRDLLQQLFAAAVEASCDILGLDLNQGLGQLSDELRIFIQRNNLQPVATELLGNCEGDCCGWLQLPGSQLLNLAVQRHGHIPFDHRDLRIRMYDTDSHYPAFVFHSVDNSRTRGEASTARLKRKERKEEKLEQKRVSHVDEIRSIRVNSSDGGEADAEKIIVAVDRCLSKRMVAADMDDWKLQKLNKVRRAEIVTRLVRQNISLQEFGSEWVDDAPTIAATKLAGQQAAEEIAHKEFAETIANTLSGSMLSAEAVQEFAAKLQEMAEMCGKGDEGEQLAQDELKLLKGNMNMSAMESTVAHELAEHVQNMCQVNVLDMDFFVTRLGDPGDCSELIGASLLSRMRKETQKLDYYAKSSVVLHTKENGLGHHFLKLLMREKGESDDFKARLRNATGEHAEHLPSMSRLRLLDLKHFEHVHGYTVERYCKGNLHSQEAAQWVRESPEIQRYVDCLCTRQQPSLLCDLQHSEELETLRPAITRRLVAAQTSANSASLLQVAESLKSKGIGLGPCLSGGGLSCNFCVSGQCMDQGGGFSLNHLSALTTLLKGPQSCLSGDCSLCMGLKPGDPLEFVLSFGVAMECGSTAEMFTSFHIWAALTLCIGGVLGKIANAIGWSACAGLAHVGYFPFINKMTIRISLPIFIPPPLGLAAPIEVNLNLGDLTPAVYSYCGGLGHGEYNCLQSMFDARGPTGVSMGVDLLVGVQIPVLGTVGKWVRILGFELTEKDNSRELAMNKAGVTIEYIGKSSHSLVCGKTFSNVDCVQHAGDPGFRANTQDNHKGDRFHVYRNPQDPNDPRAVCVKRVDKNSGWGMELELACKVDNNQGGGGGILIPLGKTVHNKKCVMPSEPVFCHGDSGNRGHRLGFDSRDDDFQITQEGGRVCGHLVHRRRRRRRHRRRRHNPNGWDLNLVLECDSQGHEMDYVVQDVNFGKSQTDYRCILPTHRMECDHDAGNADKRANDHKNGDTFEIWNSHTQHLCARRTDKHSGWGMDLKVQCKQYEKLWDRVKVTIGGSQHNEKCVPEPRKHIRCDDLAANPQYRFTRTEKGDSFYISQRDGHVCARRTDSHGGWGMHLEIECKGLLGPFMDVHIGPGYTPAGYRCVLPTHQLECDADAGDVHKRLNPDPHHNTFAIWTSHTRHICARRTDAPGGWGMDLKIQCQPGRKLWDTIVVDIGASHSNEKCVAAPNDRVKCDYLAANAEYRKTATHYTDSYNVEHKGSQICVRRTDDPTLGWGAPIVIECKETPEDRMVVHIGPGQTPSNYVCVLPTHKLECDADAGDVQKRLNPDPHGDKFTIWTSHTNHICARRADGGTHWGMDLQIDCKKGKKLWDKIEVDIGASHSNEKCVAAPNDRVKCDYLAANAEYRKTAKQFTDSYNVEHRGSQICVRRTDDPTLGWAAHIVIECKEH</sequence>
<keyword evidence="3" id="KW-1185">Reference proteome</keyword>
<reference evidence="2" key="1">
    <citation type="submission" date="2021-02" db="EMBL/GenBank/DDBJ databases">
        <authorList>
            <person name="Dougan E. K."/>
            <person name="Rhodes N."/>
            <person name="Thang M."/>
            <person name="Chan C."/>
        </authorList>
    </citation>
    <scope>NUCLEOTIDE SEQUENCE</scope>
</reference>
<dbReference type="Proteomes" id="UP000604046">
    <property type="component" value="Unassembled WGS sequence"/>
</dbReference>
<evidence type="ECO:0000256" key="1">
    <source>
        <dbReference type="SAM" id="Coils"/>
    </source>
</evidence>
<feature type="coiled-coil region" evidence="1">
    <location>
        <begin position="427"/>
        <end position="454"/>
    </location>
</feature>
<dbReference type="OrthoDB" id="10329009at2759"/>
<evidence type="ECO:0000313" key="3">
    <source>
        <dbReference type="Proteomes" id="UP000604046"/>
    </source>
</evidence>
<keyword evidence="1" id="KW-0175">Coiled coil</keyword>
<dbReference type="EMBL" id="CAJNDS010002563">
    <property type="protein sequence ID" value="CAE7526711.1"/>
    <property type="molecule type" value="Genomic_DNA"/>
</dbReference>
<proteinExistence type="predicted"/>
<name>A0A812TDG3_9DINO</name>
<organism evidence="2 3">
    <name type="scientific">Symbiodinium natans</name>
    <dbReference type="NCBI Taxonomy" id="878477"/>
    <lineage>
        <taxon>Eukaryota</taxon>
        <taxon>Sar</taxon>
        <taxon>Alveolata</taxon>
        <taxon>Dinophyceae</taxon>
        <taxon>Suessiales</taxon>
        <taxon>Symbiodiniaceae</taxon>
        <taxon>Symbiodinium</taxon>
    </lineage>
</organism>
<gene>
    <name evidence="2" type="ORF">SNAT2548_LOCUS29487</name>
</gene>
<accession>A0A812TDG3</accession>
<comment type="caution">
    <text evidence="2">The sequence shown here is derived from an EMBL/GenBank/DDBJ whole genome shotgun (WGS) entry which is preliminary data.</text>
</comment>
<evidence type="ECO:0000313" key="2">
    <source>
        <dbReference type="EMBL" id="CAE7526711.1"/>
    </source>
</evidence>